<name>A0A9P8UHQ0_9PEZI</name>
<dbReference type="GO" id="GO:0005576">
    <property type="term" value="C:extracellular region"/>
    <property type="evidence" value="ECO:0007669"/>
    <property type="project" value="InterPro"/>
</dbReference>
<accession>A0A9P8UHQ0</accession>
<keyword evidence="1 3" id="KW-0732">Signal</keyword>
<sequence length="380" mass="39699">MPSIWNLLPVLAGLSLCEAQIPVYGQCGGSGYSGSTVCVSGAVCSSYNAYYYQCVIATATSTTSAVVTSSKVTSATTTSTTVTTSTTTKSSSAVASQTSTTSSAGASATSGTKYLMVFGDSYSTTGSWIGGDKPSASNPIGNPGLPGTTTSGGLNWVGQTVSKLNTSLVLAYDFAVSGAVTDSAIVDGYASYNFDDQVGLFQTYLSSKPSYATWTSSNTLVAVWFGINDVGESFWDYKATPIAAVMDRYFGLLQTLYDDGVTKFALFTIPPFDQAPVMIGQTTDRLNDLRSNITAYNAALGTRLATFKAANSGVTAQVFNTTPSFETVLKNPTAYGASSDLTCYNSDGTSCVWYDNYHPGQAIQKLVGQAFVSAFGGTFF</sequence>
<dbReference type="Pfam" id="PF00734">
    <property type="entry name" value="CBM_1"/>
    <property type="match status" value="1"/>
</dbReference>
<dbReference type="RefSeq" id="XP_045956845.1">
    <property type="nucleotide sequence ID" value="XM_046105685.1"/>
</dbReference>
<dbReference type="InterPro" id="IPR036514">
    <property type="entry name" value="SGNH_hydro_sf"/>
</dbReference>
<dbReference type="Gene3D" id="3.40.50.1110">
    <property type="entry name" value="SGNH hydrolase"/>
    <property type="match status" value="1"/>
</dbReference>
<dbReference type="EMBL" id="JAGPXC010000005">
    <property type="protein sequence ID" value="KAH6652568.1"/>
    <property type="molecule type" value="Genomic_DNA"/>
</dbReference>
<dbReference type="InterPro" id="IPR035971">
    <property type="entry name" value="CBD_sf"/>
</dbReference>
<dbReference type="GeneID" id="70134576"/>
<dbReference type="GO" id="GO:0016787">
    <property type="term" value="F:hydrolase activity"/>
    <property type="evidence" value="ECO:0007669"/>
    <property type="project" value="UniProtKB-KW"/>
</dbReference>
<proteinExistence type="predicted"/>
<dbReference type="PANTHER" id="PTHR45648:SF22">
    <property type="entry name" value="GDSL LIPASE_ACYLHYDROLASE FAMILY PROTEIN (AFU_ORTHOLOGUE AFUA_4G14700)"/>
    <property type="match status" value="1"/>
</dbReference>
<dbReference type="CDD" id="cd01846">
    <property type="entry name" value="fatty_acyltransferase_like"/>
    <property type="match status" value="1"/>
</dbReference>
<keyword evidence="2" id="KW-0378">Hydrolase</keyword>
<dbReference type="InterPro" id="IPR000254">
    <property type="entry name" value="CBD"/>
</dbReference>
<dbReference type="PROSITE" id="PS51164">
    <property type="entry name" value="CBM1_2"/>
    <property type="match status" value="1"/>
</dbReference>
<dbReference type="InterPro" id="IPR051058">
    <property type="entry name" value="GDSL_Est/Lipase"/>
</dbReference>
<feature type="chain" id="PRO_5040387792" description="CBM1 domain-containing protein" evidence="3">
    <location>
        <begin position="20"/>
        <end position="380"/>
    </location>
</feature>
<evidence type="ECO:0000259" key="4">
    <source>
        <dbReference type="PROSITE" id="PS51164"/>
    </source>
</evidence>
<feature type="domain" description="CBM1" evidence="4">
    <location>
        <begin position="19"/>
        <end position="55"/>
    </location>
</feature>
<dbReference type="SUPFAM" id="SSF57180">
    <property type="entry name" value="Cellulose-binding domain"/>
    <property type="match status" value="1"/>
</dbReference>
<evidence type="ECO:0000256" key="1">
    <source>
        <dbReference type="ARBA" id="ARBA00022729"/>
    </source>
</evidence>
<dbReference type="PROSITE" id="PS00562">
    <property type="entry name" value="CBM1_1"/>
    <property type="match status" value="1"/>
</dbReference>
<organism evidence="5 6">
    <name type="scientific">Truncatella angustata</name>
    <dbReference type="NCBI Taxonomy" id="152316"/>
    <lineage>
        <taxon>Eukaryota</taxon>
        <taxon>Fungi</taxon>
        <taxon>Dikarya</taxon>
        <taxon>Ascomycota</taxon>
        <taxon>Pezizomycotina</taxon>
        <taxon>Sordariomycetes</taxon>
        <taxon>Xylariomycetidae</taxon>
        <taxon>Amphisphaeriales</taxon>
        <taxon>Sporocadaceae</taxon>
        <taxon>Truncatella</taxon>
    </lineage>
</organism>
<dbReference type="AlphaFoldDB" id="A0A9P8UHQ0"/>
<evidence type="ECO:0000256" key="3">
    <source>
        <dbReference type="SAM" id="SignalP"/>
    </source>
</evidence>
<dbReference type="OrthoDB" id="1600564at2759"/>
<reference evidence="5" key="1">
    <citation type="journal article" date="2021" name="Nat. Commun.">
        <title>Genetic determinants of endophytism in the Arabidopsis root mycobiome.</title>
        <authorList>
            <person name="Mesny F."/>
            <person name="Miyauchi S."/>
            <person name="Thiergart T."/>
            <person name="Pickel B."/>
            <person name="Atanasova L."/>
            <person name="Karlsson M."/>
            <person name="Huettel B."/>
            <person name="Barry K.W."/>
            <person name="Haridas S."/>
            <person name="Chen C."/>
            <person name="Bauer D."/>
            <person name="Andreopoulos W."/>
            <person name="Pangilinan J."/>
            <person name="LaButti K."/>
            <person name="Riley R."/>
            <person name="Lipzen A."/>
            <person name="Clum A."/>
            <person name="Drula E."/>
            <person name="Henrissat B."/>
            <person name="Kohler A."/>
            <person name="Grigoriev I.V."/>
            <person name="Martin F.M."/>
            <person name="Hacquard S."/>
        </authorList>
    </citation>
    <scope>NUCLEOTIDE SEQUENCE</scope>
    <source>
        <strain evidence="5">MPI-SDFR-AT-0073</strain>
    </source>
</reference>
<dbReference type="PANTHER" id="PTHR45648">
    <property type="entry name" value="GDSL LIPASE/ACYLHYDROLASE FAMILY PROTEIN (AFU_ORTHOLOGUE AFUA_4G14700)"/>
    <property type="match status" value="1"/>
</dbReference>
<dbReference type="Proteomes" id="UP000758603">
    <property type="component" value="Unassembled WGS sequence"/>
</dbReference>
<protein>
    <recommendedName>
        <fullName evidence="4">CBM1 domain-containing protein</fullName>
    </recommendedName>
</protein>
<dbReference type="SUPFAM" id="SSF52266">
    <property type="entry name" value="SGNH hydrolase"/>
    <property type="match status" value="1"/>
</dbReference>
<dbReference type="SMART" id="SM00236">
    <property type="entry name" value="fCBD"/>
    <property type="match status" value="1"/>
</dbReference>
<keyword evidence="6" id="KW-1185">Reference proteome</keyword>
<evidence type="ECO:0000256" key="2">
    <source>
        <dbReference type="ARBA" id="ARBA00022801"/>
    </source>
</evidence>
<evidence type="ECO:0000313" key="6">
    <source>
        <dbReference type="Proteomes" id="UP000758603"/>
    </source>
</evidence>
<comment type="caution">
    <text evidence="5">The sequence shown here is derived from an EMBL/GenBank/DDBJ whole genome shotgun (WGS) entry which is preliminary data.</text>
</comment>
<feature type="signal peptide" evidence="3">
    <location>
        <begin position="1"/>
        <end position="19"/>
    </location>
</feature>
<evidence type="ECO:0000313" key="5">
    <source>
        <dbReference type="EMBL" id="KAH6652568.1"/>
    </source>
</evidence>
<dbReference type="GO" id="GO:0030248">
    <property type="term" value="F:cellulose binding"/>
    <property type="evidence" value="ECO:0007669"/>
    <property type="project" value="InterPro"/>
</dbReference>
<dbReference type="GO" id="GO:0005975">
    <property type="term" value="P:carbohydrate metabolic process"/>
    <property type="evidence" value="ECO:0007669"/>
    <property type="project" value="InterPro"/>
</dbReference>
<gene>
    <name evidence="5" type="ORF">BKA67DRAFT_637048</name>
</gene>